<evidence type="ECO:0000256" key="1">
    <source>
        <dbReference type="SAM" id="Phobius"/>
    </source>
</evidence>
<dbReference type="AlphaFoldDB" id="A0A5C5Z7U5"/>
<feature type="transmembrane region" description="Helical" evidence="1">
    <location>
        <begin position="161"/>
        <end position="179"/>
    </location>
</feature>
<feature type="transmembrane region" description="Helical" evidence="1">
    <location>
        <begin position="269"/>
        <end position="287"/>
    </location>
</feature>
<keyword evidence="1" id="KW-0812">Transmembrane</keyword>
<gene>
    <name evidence="2" type="ORF">CA13_45990</name>
</gene>
<protein>
    <submittedName>
        <fullName evidence="2">Uncharacterized protein</fullName>
    </submittedName>
</protein>
<reference evidence="2 3" key="1">
    <citation type="submission" date="2019-02" db="EMBL/GenBank/DDBJ databases">
        <title>Deep-cultivation of Planctomycetes and their phenomic and genomic characterization uncovers novel biology.</title>
        <authorList>
            <person name="Wiegand S."/>
            <person name="Jogler M."/>
            <person name="Boedeker C."/>
            <person name="Pinto D."/>
            <person name="Vollmers J."/>
            <person name="Rivas-Marin E."/>
            <person name="Kohn T."/>
            <person name="Peeters S.H."/>
            <person name="Heuer A."/>
            <person name="Rast P."/>
            <person name="Oberbeckmann S."/>
            <person name="Bunk B."/>
            <person name="Jeske O."/>
            <person name="Meyerdierks A."/>
            <person name="Storesund J.E."/>
            <person name="Kallscheuer N."/>
            <person name="Luecker S."/>
            <person name="Lage O.M."/>
            <person name="Pohl T."/>
            <person name="Merkel B.J."/>
            <person name="Hornburger P."/>
            <person name="Mueller R.-W."/>
            <person name="Bruemmer F."/>
            <person name="Labrenz M."/>
            <person name="Spormann A.M."/>
            <person name="Op Den Camp H."/>
            <person name="Overmann J."/>
            <person name="Amann R."/>
            <person name="Jetten M.S.M."/>
            <person name="Mascher T."/>
            <person name="Medema M.H."/>
            <person name="Devos D.P."/>
            <person name="Kaster A.-K."/>
            <person name="Ovreas L."/>
            <person name="Rohde M."/>
            <person name="Galperin M.Y."/>
            <person name="Jogler C."/>
        </authorList>
    </citation>
    <scope>NUCLEOTIDE SEQUENCE [LARGE SCALE GENOMIC DNA]</scope>
    <source>
        <strain evidence="2 3">CA13</strain>
    </source>
</reference>
<dbReference type="EMBL" id="SJPJ01000001">
    <property type="protein sequence ID" value="TWT83136.1"/>
    <property type="molecule type" value="Genomic_DNA"/>
</dbReference>
<sequence>MAVGGWILVNGLSIAVSMLFQDGWFFYSNKLQTAAQCFFHISDGLQTAIAMQIAVWWQWRSPHQSMWWQLATLNLLFSVVGLVGAIPQYALVDFGESFLTILVICFGFLILSVPIYLLAMQIPSQFWQFHLVDRSTLKVTTEEGNLSCDVSRKPTGWSVKGLFAATLLIALMFTLYQAMRRHFTSLSDPTISVFYPSTDFGMLLYQAFSIMTSLVVLWASAWSSLNGGRRVGVIILFAVVAVDTIAELAYMIMLNGYDGVILDMWKETLFDVALSSISIYLMSRWFFARWARAGYRLSGWVRSRNLVVENNT</sequence>
<dbReference type="Proteomes" id="UP000315010">
    <property type="component" value="Unassembled WGS sequence"/>
</dbReference>
<feature type="transmembrane region" description="Helical" evidence="1">
    <location>
        <begin position="98"/>
        <end position="119"/>
    </location>
</feature>
<accession>A0A5C5Z7U5</accession>
<keyword evidence="3" id="KW-1185">Reference proteome</keyword>
<proteinExistence type="predicted"/>
<comment type="caution">
    <text evidence="2">The sequence shown here is derived from an EMBL/GenBank/DDBJ whole genome shotgun (WGS) entry which is preliminary data.</text>
</comment>
<name>A0A5C5Z7U5_9BACT</name>
<keyword evidence="1" id="KW-0472">Membrane</keyword>
<feature type="transmembrane region" description="Helical" evidence="1">
    <location>
        <begin position="66"/>
        <end position="86"/>
    </location>
</feature>
<feature type="transmembrane region" description="Helical" evidence="1">
    <location>
        <begin position="203"/>
        <end position="221"/>
    </location>
</feature>
<feature type="transmembrane region" description="Helical" evidence="1">
    <location>
        <begin position="6"/>
        <end position="27"/>
    </location>
</feature>
<evidence type="ECO:0000313" key="2">
    <source>
        <dbReference type="EMBL" id="TWT83136.1"/>
    </source>
</evidence>
<feature type="transmembrane region" description="Helical" evidence="1">
    <location>
        <begin position="233"/>
        <end position="257"/>
    </location>
</feature>
<organism evidence="2 3">
    <name type="scientific">Novipirellula herctigrandis</name>
    <dbReference type="NCBI Taxonomy" id="2527986"/>
    <lineage>
        <taxon>Bacteria</taxon>
        <taxon>Pseudomonadati</taxon>
        <taxon>Planctomycetota</taxon>
        <taxon>Planctomycetia</taxon>
        <taxon>Pirellulales</taxon>
        <taxon>Pirellulaceae</taxon>
        <taxon>Novipirellula</taxon>
    </lineage>
</organism>
<keyword evidence="1" id="KW-1133">Transmembrane helix</keyword>
<evidence type="ECO:0000313" key="3">
    <source>
        <dbReference type="Proteomes" id="UP000315010"/>
    </source>
</evidence>